<reference evidence="1 2" key="3">
    <citation type="journal article" date="2010" name="BMC Genomics">
        <title>Transcriptome sequencing and comparative analysis of cucumber flowers with different sex types.</title>
        <authorList>
            <person name="Guo S."/>
            <person name="Zheng Y."/>
            <person name="Joung J.G."/>
            <person name="Liu S."/>
            <person name="Zhang Z."/>
            <person name="Crasta O.R."/>
            <person name="Sobral B.W."/>
            <person name="Xu Y."/>
            <person name="Huang S."/>
            <person name="Fei Z."/>
        </authorList>
    </citation>
    <scope>NUCLEOTIDE SEQUENCE [LARGE SCALE GENOMIC DNA]</scope>
    <source>
        <strain evidence="2">cv. 9930</strain>
    </source>
</reference>
<dbReference type="OrthoDB" id="1704661at2759"/>
<reference evidence="1 2" key="4">
    <citation type="journal article" date="2011" name="BMC Genomics">
        <title>RNA-Seq improves annotation of protein-coding genes in the cucumber genome.</title>
        <authorList>
            <person name="Li Z."/>
            <person name="Zhang Z."/>
            <person name="Yan P."/>
            <person name="Huang S."/>
            <person name="Fei Z."/>
            <person name="Lin K."/>
        </authorList>
    </citation>
    <scope>NUCLEOTIDE SEQUENCE [LARGE SCALE GENOMIC DNA]</scope>
    <source>
        <strain evidence="2">cv. 9930</strain>
    </source>
</reference>
<proteinExistence type="predicted"/>
<sequence length="257" mass="29627">MSMFTIHIERGNALRRLLLPIANVSNTAQINCSLQCLSFVVTPRNNFVAVLRIFPSFFTSFQFNPNFAGQYTSFHARLYLKLLHTNISNMLTDDLSVTVYLNRFQSTVPVRFYDPRSGYLQFSALLLARARRINMYPVDMGVFFAIRSDEFLKILTDLRVLAGEYFVIYVSTTNALFKSLRREIAYNTQDDENMMVMGGVPTGGARQFFLICPSPLHFFYYTASISKMVWFFIAAENYPRHFLSCCVNIHASYLVCF</sequence>
<organism evidence="1 2">
    <name type="scientific">Cucumis sativus</name>
    <name type="common">Cucumber</name>
    <dbReference type="NCBI Taxonomy" id="3659"/>
    <lineage>
        <taxon>Eukaryota</taxon>
        <taxon>Viridiplantae</taxon>
        <taxon>Streptophyta</taxon>
        <taxon>Embryophyta</taxon>
        <taxon>Tracheophyta</taxon>
        <taxon>Spermatophyta</taxon>
        <taxon>Magnoliopsida</taxon>
        <taxon>eudicotyledons</taxon>
        <taxon>Gunneridae</taxon>
        <taxon>Pentapetalae</taxon>
        <taxon>rosids</taxon>
        <taxon>fabids</taxon>
        <taxon>Cucurbitales</taxon>
        <taxon>Cucurbitaceae</taxon>
        <taxon>Benincaseae</taxon>
        <taxon>Cucumis</taxon>
    </lineage>
</organism>
<reference evidence="1 2" key="2">
    <citation type="journal article" date="2009" name="PLoS ONE">
        <title>An integrated genetic and cytogenetic map of the cucumber genome.</title>
        <authorList>
            <person name="Ren Y."/>
            <person name="Zhang Z."/>
            <person name="Liu J."/>
            <person name="Staub J.E."/>
            <person name="Han Y."/>
            <person name="Cheng Z."/>
            <person name="Li X."/>
            <person name="Lu J."/>
            <person name="Miao H."/>
            <person name="Kang H."/>
            <person name="Xie B."/>
            <person name="Gu X."/>
            <person name="Wang X."/>
            <person name="Du Y."/>
            <person name="Jin W."/>
            <person name="Huang S."/>
        </authorList>
    </citation>
    <scope>NUCLEOTIDE SEQUENCE [LARGE SCALE GENOMIC DNA]</scope>
    <source>
        <strain evidence="2">cv. 9930</strain>
    </source>
</reference>
<protein>
    <submittedName>
        <fullName evidence="1">Uncharacterized protein</fullName>
    </submittedName>
</protein>
<dbReference type="AlphaFoldDB" id="A0A0A0K836"/>
<keyword evidence="2" id="KW-1185">Reference proteome</keyword>
<accession>A0A0A0K836</accession>
<dbReference type="Gramene" id="KGN45643">
    <property type="protein sequence ID" value="KGN45643"/>
    <property type="gene ID" value="Csa_6G002370"/>
</dbReference>
<dbReference type="Gene3D" id="3.70.10.10">
    <property type="match status" value="1"/>
</dbReference>
<evidence type="ECO:0000313" key="1">
    <source>
        <dbReference type="EMBL" id="KGN45643.1"/>
    </source>
</evidence>
<evidence type="ECO:0000313" key="2">
    <source>
        <dbReference type="Proteomes" id="UP000029981"/>
    </source>
</evidence>
<dbReference type="KEGG" id="csv:101204354"/>
<dbReference type="EMBL" id="CM002927">
    <property type="protein sequence ID" value="KGN45643.1"/>
    <property type="molecule type" value="Genomic_DNA"/>
</dbReference>
<name>A0A0A0K836_CUCSA</name>
<dbReference type="Proteomes" id="UP000029981">
    <property type="component" value="Chromosome 6"/>
</dbReference>
<gene>
    <name evidence="1" type="ORF">Csa_6G002370</name>
</gene>
<reference evidence="1 2" key="1">
    <citation type="journal article" date="2009" name="Nat. Genet.">
        <title>The genome of the cucumber, Cucumis sativus L.</title>
        <authorList>
            <person name="Huang S."/>
            <person name="Li R."/>
            <person name="Zhang Z."/>
            <person name="Li L."/>
            <person name="Gu X."/>
            <person name="Fan W."/>
            <person name="Lucas W.J."/>
            <person name="Wang X."/>
            <person name="Xie B."/>
            <person name="Ni P."/>
            <person name="Ren Y."/>
            <person name="Zhu H."/>
            <person name="Li J."/>
            <person name="Lin K."/>
            <person name="Jin W."/>
            <person name="Fei Z."/>
            <person name="Li G."/>
            <person name="Staub J."/>
            <person name="Kilian A."/>
            <person name="van der Vossen E.A."/>
            <person name="Wu Y."/>
            <person name="Guo J."/>
            <person name="He J."/>
            <person name="Jia Z."/>
            <person name="Ren Y."/>
            <person name="Tian G."/>
            <person name="Lu Y."/>
            <person name="Ruan J."/>
            <person name="Qian W."/>
            <person name="Wang M."/>
            <person name="Huang Q."/>
            <person name="Li B."/>
            <person name="Xuan Z."/>
            <person name="Cao J."/>
            <person name="Asan"/>
            <person name="Wu Z."/>
            <person name="Zhang J."/>
            <person name="Cai Q."/>
            <person name="Bai Y."/>
            <person name="Zhao B."/>
            <person name="Han Y."/>
            <person name="Li Y."/>
            <person name="Li X."/>
            <person name="Wang S."/>
            <person name="Shi Q."/>
            <person name="Liu S."/>
            <person name="Cho W.K."/>
            <person name="Kim J.Y."/>
            <person name="Xu Y."/>
            <person name="Heller-Uszynska K."/>
            <person name="Miao H."/>
            <person name="Cheng Z."/>
            <person name="Zhang S."/>
            <person name="Wu J."/>
            <person name="Yang Y."/>
            <person name="Kang H."/>
            <person name="Li M."/>
            <person name="Liang H."/>
            <person name="Ren X."/>
            <person name="Shi Z."/>
            <person name="Wen M."/>
            <person name="Jian M."/>
            <person name="Yang H."/>
            <person name="Zhang G."/>
            <person name="Yang Z."/>
            <person name="Chen R."/>
            <person name="Liu S."/>
            <person name="Li J."/>
            <person name="Ma L."/>
            <person name="Liu H."/>
            <person name="Zhou Y."/>
            <person name="Zhao J."/>
            <person name="Fang X."/>
            <person name="Li G."/>
            <person name="Fang L."/>
            <person name="Li Y."/>
            <person name="Liu D."/>
            <person name="Zheng H."/>
            <person name="Zhang Y."/>
            <person name="Qin N."/>
            <person name="Li Z."/>
            <person name="Yang G."/>
            <person name="Yang S."/>
            <person name="Bolund L."/>
            <person name="Kristiansen K."/>
            <person name="Zheng H."/>
            <person name="Li S."/>
            <person name="Zhang X."/>
            <person name="Yang H."/>
            <person name="Wang J."/>
            <person name="Sun R."/>
            <person name="Zhang B."/>
            <person name="Jiang S."/>
            <person name="Wang J."/>
            <person name="Du Y."/>
            <person name="Li S."/>
        </authorList>
    </citation>
    <scope>NUCLEOTIDE SEQUENCE [LARGE SCALE GENOMIC DNA]</scope>
    <source>
        <strain evidence="2">cv. 9930</strain>
    </source>
</reference>